<dbReference type="HOGENOM" id="CLU_015355_3_3_5"/>
<evidence type="ECO:0000256" key="5">
    <source>
        <dbReference type="ARBA" id="ARBA00023136"/>
    </source>
</evidence>
<comment type="similarity">
    <text evidence="6">Belongs to the inorganic phosphate transporter (PiT) (TC 2.A.20) family.</text>
</comment>
<comment type="subcellular location">
    <subcellularLocation>
        <location evidence="1 6">Membrane</location>
        <topology evidence="1 6">Multi-pass membrane protein</topology>
    </subcellularLocation>
</comment>
<feature type="transmembrane region" description="Helical" evidence="6">
    <location>
        <begin position="198"/>
        <end position="220"/>
    </location>
</feature>
<keyword evidence="8" id="KW-1185">Reference proteome</keyword>
<feature type="transmembrane region" description="Helical" evidence="6">
    <location>
        <begin position="142"/>
        <end position="165"/>
    </location>
</feature>
<sequence length="495" mass="51918">MAEEPQGDARHLETLDRDLDRYSSLEMATSYVSRPMVGPGIAFVFIMMAGMFAAMLFGQANNSIIVIVAACFGAYMALNIGANDVANNMGPAVGANALSMGGAIAIAIVFESAGALIAGGDVVSTIAKGIIAPESMGDAQTFMWAMLAALLSAALWVNLATWVGAPVSTTHSVVGGVMGAGIASAGLAAVSWSTMGAIAASWVISPLLGGLIAAGFLWLIKSRIIYRDDKIAAARKWVPVLVGIMAGAFSAYLALKGLKKLVKIDMSMALLIGLAIGVVTWAIMIPTIRKQSEGLENRNKSLKVLFGIPLVVSAALLSFAHGANDVANAVGPLAAIVQASQSGDFTHAVNIPLWVMIIGAFGISFGLFLFGPKLIRMVGSQITKLNPMRAYCVALSAAITVIVASWLGLPVSSTHIAVGGVFGVGFFREWDAERRIKNARLAMPDRPSVAPEERRRRKLVRRSHFMTIIAAWVITVPAAAILSGVIFLGIHAIMT</sequence>
<feature type="transmembrane region" description="Helical" evidence="6">
    <location>
        <begin position="64"/>
        <end position="82"/>
    </location>
</feature>
<keyword evidence="2 6" id="KW-0813">Transport</keyword>
<keyword evidence="5 6" id="KW-0472">Membrane</keyword>
<dbReference type="RefSeq" id="WP_021101670.1">
    <property type="nucleotide sequence ID" value="NZ_KE557312.1"/>
</dbReference>
<keyword evidence="3 6" id="KW-0812">Transmembrane</keyword>
<keyword evidence="6" id="KW-0592">Phosphate transport</keyword>
<comment type="caution">
    <text evidence="7">The sequence shown here is derived from an EMBL/GenBank/DDBJ whole genome shotgun (WGS) entry which is preliminary data.</text>
</comment>
<evidence type="ECO:0000256" key="4">
    <source>
        <dbReference type="ARBA" id="ARBA00022989"/>
    </source>
</evidence>
<name>S9RSX4_9RHOB</name>
<feature type="transmembrane region" description="Helical" evidence="6">
    <location>
        <begin position="36"/>
        <end position="57"/>
    </location>
</feature>
<dbReference type="Proteomes" id="UP000015351">
    <property type="component" value="Unassembled WGS sequence"/>
</dbReference>
<dbReference type="eggNOG" id="COG0306">
    <property type="taxonomic scope" value="Bacteria"/>
</dbReference>
<feature type="transmembrane region" description="Helical" evidence="6">
    <location>
        <begin position="351"/>
        <end position="370"/>
    </location>
</feature>
<evidence type="ECO:0000256" key="2">
    <source>
        <dbReference type="ARBA" id="ARBA00022448"/>
    </source>
</evidence>
<evidence type="ECO:0000313" key="7">
    <source>
        <dbReference type="EMBL" id="EPX81150.1"/>
    </source>
</evidence>
<feature type="transmembrane region" description="Helical" evidence="6">
    <location>
        <begin position="304"/>
        <end position="323"/>
    </location>
</feature>
<feature type="transmembrane region" description="Helical" evidence="6">
    <location>
        <begin position="266"/>
        <end position="284"/>
    </location>
</feature>
<dbReference type="OrthoDB" id="9779554at2"/>
<protein>
    <recommendedName>
        <fullName evidence="6">Phosphate transporter</fullName>
    </recommendedName>
</protein>
<evidence type="ECO:0000256" key="6">
    <source>
        <dbReference type="RuleBase" id="RU363058"/>
    </source>
</evidence>
<feature type="transmembrane region" description="Helical" evidence="6">
    <location>
        <begin position="172"/>
        <end position="192"/>
    </location>
</feature>
<proteinExistence type="inferred from homology"/>
<dbReference type="PATRIC" id="fig|1123360.3.peg.592"/>
<dbReference type="GO" id="GO:0005315">
    <property type="term" value="F:phosphate transmembrane transporter activity"/>
    <property type="evidence" value="ECO:0007669"/>
    <property type="project" value="InterPro"/>
</dbReference>
<feature type="transmembrane region" description="Helical" evidence="6">
    <location>
        <begin position="465"/>
        <end position="494"/>
    </location>
</feature>
<dbReference type="PANTHER" id="PTHR11101:SF80">
    <property type="entry name" value="PHOSPHATE TRANSPORTER"/>
    <property type="match status" value="1"/>
</dbReference>
<accession>S9RSX4</accession>
<dbReference type="GO" id="GO:0035435">
    <property type="term" value="P:phosphate ion transmembrane transport"/>
    <property type="evidence" value="ECO:0007669"/>
    <property type="project" value="TreeGrafter"/>
</dbReference>
<dbReference type="InterPro" id="IPR001204">
    <property type="entry name" value="Phos_transporter"/>
</dbReference>
<evidence type="ECO:0000256" key="1">
    <source>
        <dbReference type="ARBA" id="ARBA00004141"/>
    </source>
</evidence>
<keyword evidence="4 6" id="KW-1133">Transmembrane helix</keyword>
<evidence type="ECO:0000256" key="3">
    <source>
        <dbReference type="ARBA" id="ARBA00022692"/>
    </source>
</evidence>
<dbReference type="PANTHER" id="PTHR11101">
    <property type="entry name" value="PHOSPHATE TRANSPORTER"/>
    <property type="match status" value="1"/>
</dbReference>
<feature type="transmembrane region" description="Helical" evidence="6">
    <location>
        <begin position="232"/>
        <end position="254"/>
    </location>
</feature>
<evidence type="ECO:0000313" key="8">
    <source>
        <dbReference type="Proteomes" id="UP000015351"/>
    </source>
</evidence>
<gene>
    <name evidence="7" type="ORF">thalar_00599</name>
</gene>
<dbReference type="AlphaFoldDB" id="S9RSX4"/>
<dbReference type="STRING" id="1123360.thalar_00599"/>
<dbReference type="Pfam" id="PF01384">
    <property type="entry name" value="PHO4"/>
    <property type="match status" value="1"/>
</dbReference>
<organism evidence="7 8">
    <name type="scientific">Litoreibacter arenae DSM 19593</name>
    <dbReference type="NCBI Taxonomy" id="1123360"/>
    <lineage>
        <taxon>Bacteria</taxon>
        <taxon>Pseudomonadati</taxon>
        <taxon>Pseudomonadota</taxon>
        <taxon>Alphaproteobacteria</taxon>
        <taxon>Rhodobacterales</taxon>
        <taxon>Roseobacteraceae</taxon>
        <taxon>Litoreibacter</taxon>
    </lineage>
</organism>
<reference evidence="8" key="1">
    <citation type="journal article" date="2013" name="Stand. Genomic Sci.">
        <title>Genome sequence of the Litoreibacter arenae type strain (DSM 19593(T)), a member of the Roseobacter clade isolated from sea sand.</title>
        <authorList>
            <person name="Riedel T."/>
            <person name="Fiebig A."/>
            <person name="Petersen J."/>
            <person name="Gronow S."/>
            <person name="Kyrpides N.C."/>
            <person name="Goker M."/>
            <person name="Klenk H.P."/>
        </authorList>
    </citation>
    <scope>NUCLEOTIDE SEQUENCE [LARGE SCALE GENOMIC DNA]</scope>
    <source>
        <strain evidence="8">DSM 19593</strain>
    </source>
</reference>
<dbReference type="EMBL" id="AONI01000006">
    <property type="protein sequence ID" value="EPX81150.1"/>
    <property type="molecule type" value="Genomic_DNA"/>
</dbReference>
<dbReference type="GO" id="GO:0016020">
    <property type="term" value="C:membrane"/>
    <property type="evidence" value="ECO:0007669"/>
    <property type="project" value="UniProtKB-SubCell"/>
</dbReference>
<feature type="transmembrane region" description="Helical" evidence="6">
    <location>
        <begin position="390"/>
        <end position="407"/>
    </location>
</feature>